<evidence type="ECO:0000256" key="2">
    <source>
        <dbReference type="ARBA" id="ARBA00004127"/>
    </source>
</evidence>
<dbReference type="PANTHER" id="PTHR33389:SF20">
    <property type="match status" value="1"/>
</dbReference>
<evidence type="ECO:0000256" key="7">
    <source>
        <dbReference type="ARBA" id="ARBA00022786"/>
    </source>
</evidence>
<evidence type="ECO:0000313" key="14">
    <source>
        <dbReference type="Proteomes" id="UP000236630"/>
    </source>
</evidence>
<keyword evidence="9 10" id="KW-0472">Membrane</keyword>
<gene>
    <name evidence="13" type="ORF">CUMW_127330</name>
</gene>
<evidence type="ECO:0000259" key="12">
    <source>
        <dbReference type="Pfam" id="PF25333"/>
    </source>
</evidence>
<dbReference type="AlphaFoldDB" id="A0A2H5PEJ8"/>
<organism evidence="13 14">
    <name type="scientific">Citrus unshiu</name>
    <name type="common">Satsuma mandarin</name>
    <name type="synonym">Citrus nobilis var. unshiu</name>
    <dbReference type="NCBI Taxonomy" id="55188"/>
    <lineage>
        <taxon>Eukaryota</taxon>
        <taxon>Viridiplantae</taxon>
        <taxon>Streptophyta</taxon>
        <taxon>Embryophyta</taxon>
        <taxon>Tracheophyta</taxon>
        <taxon>Spermatophyta</taxon>
        <taxon>Magnoliopsida</taxon>
        <taxon>eudicotyledons</taxon>
        <taxon>Gunneridae</taxon>
        <taxon>Pentapetalae</taxon>
        <taxon>rosids</taxon>
        <taxon>malvids</taxon>
        <taxon>Sapindales</taxon>
        <taxon>Rutaceae</taxon>
        <taxon>Aurantioideae</taxon>
        <taxon>Citrus</taxon>
    </lineage>
</organism>
<dbReference type="EMBL" id="BDQV01000063">
    <property type="protein sequence ID" value="GAY50525.1"/>
    <property type="molecule type" value="Genomic_DNA"/>
</dbReference>
<evidence type="ECO:0000313" key="13">
    <source>
        <dbReference type="EMBL" id="GAY50525.1"/>
    </source>
</evidence>
<evidence type="ECO:0000256" key="1">
    <source>
        <dbReference type="ARBA" id="ARBA00000900"/>
    </source>
</evidence>
<dbReference type="InterPro" id="IPR021319">
    <property type="entry name" value="DUF2921"/>
</dbReference>
<feature type="transmembrane region" description="Helical" evidence="10">
    <location>
        <begin position="786"/>
        <end position="805"/>
    </location>
</feature>
<keyword evidence="8 10" id="KW-1133">Transmembrane helix</keyword>
<comment type="pathway">
    <text evidence="3">Protein modification; protein ubiquitination.</text>
</comment>
<evidence type="ECO:0000256" key="8">
    <source>
        <dbReference type="ARBA" id="ARBA00022989"/>
    </source>
</evidence>
<dbReference type="InterPro" id="IPR057425">
    <property type="entry name" value="DUF2921_N"/>
</dbReference>
<keyword evidence="5" id="KW-0808">Transferase</keyword>
<proteinExistence type="predicted"/>
<feature type="domain" description="DUF2921" evidence="12">
    <location>
        <begin position="103"/>
        <end position="313"/>
    </location>
</feature>
<name>A0A2H5PEJ8_CITUN</name>
<evidence type="ECO:0000256" key="3">
    <source>
        <dbReference type="ARBA" id="ARBA00004906"/>
    </source>
</evidence>
<keyword evidence="6 10" id="KW-0812">Transmembrane</keyword>
<dbReference type="PANTHER" id="PTHR33389">
    <property type="entry name" value="FAMILY PROTEIN, PUTATIVE (DUF2921)-RELATED"/>
    <property type="match status" value="1"/>
</dbReference>
<evidence type="ECO:0000256" key="9">
    <source>
        <dbReference type="ARBA" id="ARBA00023136"/>
    </source>
</evidence>
<sequence>MLPKEDSTLACAKPHIIETEIRKCRNLILCQKNFTVAVNAETQLLGTMSRLILIQTFDFTLSEPNPITFEEDKSLRILHFSRDAFADDPSVLHTYNRFAEIEKQCEHFLSSASDLNPDDTRGHRLKKELYFHNGDWEQQIVRSLLMPFDDSDMPGDNSSIDGPLKLVNFKVTDINLVRKWNNTISLIGALSSGITRNISFGFDLRKKFFKMPGWSVLSILFEGVYVESNENGGERLLCMLGNSTLPYNKWTDDPLNLAKGYWCNYDDKPILLQDDQILLVLRFPQNFNLTRRVILGEMRSLHAEESLKYFDKVRITSQLSQYLKYEFNSELLNSITCSPYVYQEELMEDGAISGFNGLDVCYNLRSISHNLFSVLPHWKFKGINLYPGKLGPFQLEKEIKAANWRYNNVMLMVEHINCEKGTNEDGVGVVKVSAVIRAIPAPVDYHRPPTRTGLSGMTLSAEGIWNPSNGQLCMRGFLGGVDSGLEGCNPLISLYFPQAYSIKERSMIYGSISSENDEKDSFLPIIFDALVRPDLLKLNYIKYVASYLSYNYSKIDLVCALRKRKQPSKFRTIVKQSLLKYPIVADGEDLFYRLYFLSHDFEIDTFAVPDTISASHNSKIFIFMDVLSLGSFLGQYSPWLENKSQLLNVSMHLLFAKARFFPNIPHKNLFDLYLEGVYDPLVGHMYLIGCRKVLIGSVSLERGLDCLIEVNIEYPSTTTAWLINPTAKISITSQRREDDPLHFSLISLRTLPLRYEKHYDALGYVLPLITDAEILFRWKESKYFKAHPLVAIPFLLTAKLFQKVAASRKRSRARAPTERCVPNEKLVLLVTLIFHSFVFLLLLSSDSMLIHPGKDTKSIRYIPVPRIWMMKLEESIGLVQDFFLLPQIIGNFLWHNHTESLSRLYYIGFTLVRLLVRVYDCIRDPVIDAVFEDVDFGAMNAAFFTKICDIAVVVAMILLAVIVHVHQSWNHRKIGTR</sequence>
<dbReference type="STRING" id="55188.A0A2H5PEJ8"/>
<feature type="domain" description="SWEET-like" evidence="11">
    <location>
        <begin position="761"/>
        <end position="973"/>
    </location>
</feature>
<dbReference type="EC" id="2.3.2.27" evidence="4"/>
<reference evidence="13 14" key="1">
    <citation type="journal article" date="2017" name="Front. Genet.">
        <title>Draft sequencing of the heterozygous diploid genome of Satsuma (Citrus unshiu Marc.) using a hybrid assembly approach.</title>
        <authorList>
            <person name="Shimizu T."/>
            <person name="Tanizawa Y."/>
            <person name="Mochizuki T."/>
            <person name="Nagasaki H."/>
            <person name="Yoshioka T."/>
            <person name="Toyoda A."/>
            <person name="Fujiyama A."/>
            <person name="Kaminuma E."/>
            <person name="Nakamura Y."/>
        </authorList>
    </citation>
    <scope>NUCLEOTIDE SEQUENCE [LARGE SCALE GENOMIC DNA]</scope>
    <source>
        <strain evidence="14">cv. Miyagawa wase</strain>
    </source>
</reference>
<feature type="domain" description="DUF2921" evidence="12">
    <location>
        <begin position="337"/>
        <end position="521"/>
    </location>
</feature>
<evidence type="ECO:0000259" key="11">
    <source>
        <dbReference type="Pfam" id="PF11145"/>
    </source>
</evidence>
<dbReference type="Pfam" id="PF11145">
    <property type="entry name" value="DUF2921"/>
    <property type="match status" value="1"/>
</dbReference>
<comment type="catalytic activity">
    <reaction evidence="1">
        <text>S-ubiquitinyl-[E2 ubiquitin-conjugating enzyme]-L-cysteine + [acceptor protein]-L-lysine = [E2 ubiquitin-conjugating enzyme]-L-cysteine + N(6)-ubiquitinyl-[acceptor protein]-L-lysine.</text>
        <dbReference type="EC" id="2.3.2.27"/>
    </reaction>
</comment>
<feature type="domain" description="DUF2921" evidence="12">
    <location>
        <begin position="586"/>
        <end position="747"/>
    </location>
</feature>
<evidence type="ECO:0000256" key="5">
    <source>
        <dbReference type="ARBA" id="ARBA00022679"/>
    </source>
</evidence>
<comment type="caution">
    <text evidence="13">The sequence shown here is derived from an EMBL/GenBank/DDBJ whole genome shotgun (WGS) entry which is preliminary data.</text>
</comment>
<dbReference type="Pfam" id="PF25333">
    <property type="entry name" value="DUF2921_N"/>
    <property type="match status" value="3"/>
</dbReference>
<dbReference type="Proteomes" id="UP000236630">
    <property type="component" value="Unassembled WGS sequence"/>
</dbReference>
<dbReference type="GO" id="GO:0061630">
    <property type="term" value="F:ubiquitin protein ligase activity"/>
    <property type="evidence" value="ECO:0007669"/>
    <property type="project" value="UniProtKB-EC"/>
</dbReference>
<dbReference type="GO" id="GO:0012505">
    <property type="term" value="C:endomembrane system"/>
    <property type="evidence" value="ECO:0007669"/>
    <property type="project" value="UniProtKB-SubCell"/>
</dbReference>
<evidence type="ECO:0000256" key="4">
    <source>
        <dbReference type="ARBA" id="ARBA00012483"/>
    </source>
</evidence>
<evidence type="ECO:0000256" key="6">
    <source>
        <dbReference type="ARBA" id="ARBA00022692"/>
    </source>
</evidence>
<protein>
    <recommendedName>
        <fullName evidence="4">RING-type E3 ubiquitin transferase</fullName>
        <ecNumber evidence="4">2.3.2.27</ecNumber>
    </recommendedName>
</protein>
<keyword evidence="14" id="KW-1185">Reference proteome</keyword>
<feature type="transmembrane region" description="Helical" evidence="10">
    <location>
        <begin position="941"/>
        <end position="963"/>
    </location>
</feature>
<feature type="transmembrane region" description="Helical" evidence="10">
    <location>
        <begin position="826"/>
        <end position="844"/>
    </location>
</feature>
<keyword evidence="7" id="KW-0833">Ubl conjugation pathway</keyword>
<accession>A0A2H5PEJ8</accession>
<evidence type="ECO:0000256" key="10">
    <source>
        <dbReference type="SAM" id="Phobius"/>
    </source>
</evidence>
<comment type="subcellular location">
    <subcellularLocation>
        <location evidence="2">Endomembrane system</location>
        <topology evidence="2">Multi-pass membrane protein</topology>
    </subcellularLocation>
</comment>